<comment type="caution">
    <text evidence="1">The sequence shown here is derived from an EMBL/GenBank/DDBJ whole genome shotgun (WGS) entry which is preliminary data.</text>
</comment>
<keyword evidence="2" id="KW-1185">Reference proteome</keyword>
<dbReference type="Proteomes" id="UP001497382">
    <property type="component" value="Unassembled WGS sequence"/>
</dbReference>
<protein>
    <submittedName>
        <fullName evidence="1">Uncharacterized protein</fullName>
    </submittedName>
</protein>
<name>A0AAV1ZPU3_9ARAC</name>
<evidence type="ECO:0000313" key="2">
    <source>
        <dbReference type="Proteomes" id="UP001497382"/>
    </source>
</evidence>
<dbReference type="EMBL" id="CAXIEN010000060">
    <property type="protein sequence ID" value="CAL1272328.1"/>
    <property type="molecule type" value="Genomic_DNA"/>
</dbReference>
<evidence type="ECO:0000313" key="1">
    <source>
        <dbReference type="EMBL" id="CAL1272328.1"/>
    </source>
</evidence>
<sequence length="70" mass="7998">MTGYSKHEMCDMGFHSAIFCSTNAVASFFDFFVRREDLLPVTDADSATPQGVLDFQELSSLLRSWLSWKR</sequence>
<accession>A0AAV1ZPU3</accession>
<reference evidence="1 2" key="1">
    <citation type="submission" date="2024-04" db="EMBL/GenBank/DDBJ databases">
        <authorList>
            <person name="Rising A."/>
            <person name="Reimegard J."/>
            <person name="Sonavane S."/>
            <person name="Akerstrom W."/>
            <person name="Nylinder S."/>
            <person name="Hedman E."/>
            <person name="Kallberg Y."/>
        </authorList>
    </citation>
    <scope>NUCLEOTIDE SEQUENCE [LARGE SCALE GENOMIC DNA]</scope>
</reference>
<dbReference type="AlphaFoldDB" id="A0AAV1ZPU3"/>
<organism evidence="1 2">
    <name type="scientific">Larinioides sclopetarius</name>
    <dbReference type="NCBI Taxonomy" id="280406"/>
    <lineage>
        <taxon>Eukaryota</taxon>
        <taxon>Metazoa</taxon>
        <taxon>Ecdysozoa</taxon>
        <taxon>Arthropoda</taxon>
        <taxon>Chelicerata</taxon>
        <taxon>Arachnida</taxon>
        <taxon>Araneae</taxon>
        <taxon>Araneomorphae</taxon>
        <taxon>Entelegynae</taxon>
        <taxon>Araneoidea</taxon>
        <taxon>Araneidae</taxon>
        <taxon>Larinioides</taxon>
    </lineage>
</organism>
<proteinExistence type="predicted"/>
<gene>
    <name evidence="1" type="ORF">LARSCL_LOCUS6318</name>
</gene>